<feature type="binding site" evidence="1">
    <location>
        <position position="139"/>
    </location>
    <ligand>
        <name>Mg(2+)</name>
        <dbReference type="ChEBI" id="CHEBI:18420"/>
    </ligand>
</feature>
<dbReference type="PANTHER" id="PTHR33254">
    <property type="entry name" value="4-HYDROXY-4-METHYL-2-OXOGLUTARATE ALDOLASE 3-RELATED"/>
    <property type="match status" value="1"/>
</dbReference>
<keyword evidence="3" id="KW-1185">Reference proteome</keyword>
<dbReference type="Pfam" id="PF03737">
    <property type="entry name" value="RraA-like"/>
    <property type="match status" value="1"/>
</dbReference>
<name>A0AAN6R0V8_9PEZI</name>
<organism evidence="2 3">
    <name type="scientific">Friedmanniomyces endolithicus</name>
    <dbReference type="NCBI Taxonomy" id="329885"/>
    <lineage>
        <taxon>Eukaryota</taxon>
        <taxon>Fungi</taxon>
        <taxon>Dikarya</taxon>
        <taxon>Ascomycota</taxon>
        <taxon>Pezizomycotina</taxon>
        <taxon>Dothideomycetes</taxon>
        <taxon>Dothideomycetidae</taxon>
        <taxon>Mycosphaerellales</taxon>
        <taxon>Teratosphaeriaceae</taxon>
        <taxon>Friedmanniomyces</taxon>
    </lineage>
</organism>
<gene>
    <name evidence="2" type="ORF">LTR91_001830</name>
</gene>
<dbReference type="Gene3D" id="3.50.30.40">
    <property type="entry name" value="Ribonuclease E inhibitor RraA/RraA-like"/>
    <property type="match status" value="1"/>
</dbReference>
<keyword evidence="1" id="KW-0479">Metal-binding</keyword>
<protein>
    <recommendedName>
        <fullName evidence="4">4-hydroxy-4-methyl-2-oxoglutarate aldolase</fullName>
    </recommendedName>
</protein>
<comment type="cofactor">
    <cofactor evidence="1">
        <name>Mg(2+)</name>
        <dbReference type="ChEBI" id="CHEBI:18420"/>
    </cofactor>
</comment>
<dbReference type="CDD" id="cd16841">
    <property type="entry name" value="RraA_family"/>
    <property type="match status" value="1"/>
</dbReference>
<dbReference type="InterPro" id="IPR036704">
    <property type="entry name" value="RraA/RraA-like_sf"/>
</dbReference>
<proteinExistence type="predicted"/>
<dbReference type="Proteomes" id="UP001175353">
    <property type="component" value="Unassembled WGS sequence"/>
</dbReference>
<evidence type="ECO:0000313" key="2">
    <source>
        <dbReference type="EMBL" id="KAK1011728.1"/>
    </source>
</evidence>
<dbReference type="GO" id="GO:0008948">
    <property type="term" value="F:oxaloacetate decarboxylase activity"/>
    <property type="evidence" value="ECO:0007669"/>
    <property type="project" value="TreeGrafter"/>
</dbReference>
<evidence type="ECO:0008006" key="4">
    <source>
        <dbReference type="Google" id="ProtNLM"/>
    </source>
</evidence>
<dbReference type="GO" id="GO:0046872">
    <property type="term" value="F:metal ion binding"/>
    <property type="evidence" value="ECO:0007669"/>
    <property type="project" value="UniProtKB-KW"/>
</dbReference>
<dbReference type="SUPFAM" id="SSF89562">
    <property type="entry name" value="RraA-like"/>
    <property type="match status" value="1"/>
</dbReference>
<sequence>MNIKVVVKALEGYTSCDVADALSKLKVPHGGFLAGLTMWSPKRQDGPTKVVGPAYTVRYVRKNYENEPQPSGHYVSSFHQHQYSDERLISLQIDSIPSGSVVFISAPARSINACYGGLMSTRAKYSGAVGTIVDGRLRDLQEHRDLDYPVFARDVGTTAPAETMRVAAINEPVRLNSDDQDATIHPGDILVGDLNGVVCVPQHLAEKVIDLIPSQLEADEKVAADIKNGRLVAESMKEHRSGVKKP</sequence>
<dbReference type="PANTHER" id="PTHR33254:SF28">
    <property type="entry name" value="4-HYDROXY-4-METHYL-2-OXOGLUTARATE ALDOLASE"/>
    <property type="match status" value="1"/>
</dbReference>
<reference evidence="2" key="1">
    <citation type="submission" date="2023-06" db="EMBL/GenBank/DDBJ databases">
        <title>Black Yeasts Isolated from many extreme environments.</title>
        <authorList>
            <person name="Coleine C."/>
            <person name="Stajich J.E."/>
            <person name="Selbmann L."/>
        </authorList>
    </citation>
    <scope>NUCLEOTIDE SEQUENCE</scope>
    <source>
        <strain evidence="2">CCFEE 5200</strain>
    </source>
</reference>
<evidence type="ECO:0000313" key="3">
    <source>
        <dbReference type="Proteomes" id="UP001175353"/>
    </source>
</evidence>
<dbReference type="AlphaFoldDB" id="A0AAN6R0V8"/>
<dbReference type="EMBL" id="JAUJLE010000008">
    <property type="protein sequence ID" value="KAK1011728.1"/>
    <property type="molecule type" value="Genomic_DNA"/>
</dbReference>
<evidence type="ECO:0000256" key="1">
    <source>
        <dbReference type="PIRSR" id="PIRSR605493-1"/>
    </source>
</evidence>
<accession>A0AAN6R0V8</accession>
<keyword evidence="1" id="KW-0460">Magnesium</keyword>
<feature type="binding site" evidence="1">
    <location>
        <position position="138"/>
    </location>
    <ligand>
        <name>substrate</name>
    </ligand>
</feature>
<dbReference type="InterPro" id="IPR005493">
    <property type="entry name" value="RraA/RraA-like"/>
</dbReference>
<comment type="caution">
    <text evidence="2">The sequence shown here is derived from an EMBL/GenBank/DDBJ whole genome shotgun (WGS) entry which is preliminary data.</text>
</comment>
<feature type="binding site" evidence="1">
    <location>
        <begin position="116"/>
        <end position="119"/>
    </location>
    <ligand>
        <name>substrate</name>
    </ligand>
</feature>
<dbReference type="GO" id="GO:0047443">
    <property type="term" value="F:4-hydroxy-4-methyl-2-oxoglutarate aldolase activity"/>
    <property type="evidence" value="ECO:0007669"/>
    <property type="project" value="TreeGrafter"/>
</dbReference>